<dbReference type="Gene3D" id="3.40.50.150">
    <property type="entry name" value="Vaccinia Virus protein VP39"/>
    <property type="match status" value="1"/>
</dbReference>
<dbReference type="CDD" id="cd02440">
    <property type="entry name" value="AdoMet_MTases"/>
    <property type="match status" value="1"/>
</dbReference>
<dbReference type="RefSeq" id="WP_158351692.1">
    <property type="nucleotide sequence ID" value="NZ_JAHQCX010000001.1"/>
</dbReference>
<name>A0ABS6K197_9FIRM</name>
<dbReference type="EMBL" id="JAHQCX010000001">
    <property type="protein sequence ID" value="MBU9724622.1"/>
    <property type="molecule type" value="Genomic_DNA"/>
</dbReference>
<dbReference type="InterPro" id="IPR029063">
    <property type="entry name" value="SAM-dependent_MTases_sf"/>
</dbReference>
<dbReference type="Proteomes" id="UP001314681">
    <property type="component" value="Unassembled WGS sequence"/>
</dbReference>
<keyword evidence="1" id="KW-0489">Methyltransferase</keyword>
<dbReference type="Pfam" id="PF13489">
    <property type="entry name" value="Methyltransf_23"/>
    <property type="match status" value="1"/>
</dbReference>
<keyword evidence="2" id="KW-1185">Reference proteome</keyword>
<dbReference type="PANTHER" id="PTHR43861:SF6">
    <property type="entry name" value="METHYLTRANSFERASE TYPE 11"/>
    <property type="match status" value="1"/>
</dbReference>
<dbReference type="GO" id="GO:0008168">
    <property type="term" value="F:methyltransferase activity"/>
    <property type="evidence" value="ECO:0007669"/>
    <property type="project" value="UniProtKB-KW"/>
</dbReference>
<accession>A0ABS6K197</accession>
<dbReference type="GO" id="GO:0032259">
    <property type="term" value="P:methylation"/>
    <property type="evidence" value="ECO:0007669"/>
    <property type="project" value="UniProtKB-KW"/>
</dbReference>
<gene>
    <name evidence="1" type="ORF">KTH90_01200</name>
</gene>
<proteinExistence type="predicted"/>
<dbReference type="PANTHER" id="PTHR43861">
    <property type="entry name" value="TRANS-ACONITATE 2-METHYLTRANSFERASE-RELATED"/>
    <property type="match status" value="1"/>
</dbReference>
<keyword evidence="1" id="KW-0808">Transferase</keyword>
<evidence type="ECO:0000313" key="1">
    <source>
        <dbReference type="EMBL" id="MBU9724622.1"/>
    </source>
</evidence>
<dbReference type="SUPFAM" id="SSF53335">
    <property type="entry name" value="S-adenosyl-L-methionine-dependent methyltransferases"/>
    <property type="match status" value="1"/>
</dbReference>
<reference evidence="1 2" key="1">
    <citation type="submission" date="2021-06" db="EMBL/GenBank/DDBJ databases">
        <title>Description of novel taxa of the family Lachnospiraceae.</title>
        <authorList>
            <person name="Chaplin A.V."/>
            <person name="Sokolova S.R."/>
            <person name="Pikina A.P."/>
            <person name="Korzhanova M."/>
            <person name="Belova V."/>
            <person name="Korostin D."/>
            <person name="Efimov B.A."/>
        </authorList>
    </citation>
    <scope>NUCLEOTIDE SEQUENCE [LARGE SCALE GENOMIC DNA]</scope>
    <source>
        <strain evidence="1 2">ASD4241</strain>
    </source>
</reference>
<evidence type="ECO:0000313" key="2">
    <source>
        <dbReference type="Proteomes" id="UP001314681"/>
    </source>
</evidence>
<sequence length="296" mass="34049">MEHTILNLKYYGGQDQYSDGDIEDELLNICKDKEKIPEILKSDKRWPILYHLSDIRENLLDWYEFGPDTSLLEIGAGCGALTGLFCRKVKKVTAIELSKRRSEINVLRNGDYGNLEIMVGNFEDVEIKEKFDYITLIGVLEYASSYIQSEFPFHDMLVRVKKYLKPQGQLIIAIENKYGLKYWSGAAEDHTGITFDGIENYHSNNVRTFSKTELENLLQEAGFSKTQFYYPVPDYKLPSAIYSSTYLPKPGDLRNISLSYDRKRFLLFDEGAAFDGLCQSQQFEFFSNSFLVIAGI</sequence>
<protein>
    <submittedName>
        <fullName evidence="1">Class I SAM-dependent methyltransferase</fullName>
    </submittedName>
</protein>
<comment type="caution">
    <text evidence="1">The sequence shown here is derived from an EMBL/GenBank/DDBJ whole genome shotgun (WGS) entry which is preliminary data.</text>
</comment>
<organism evidence="1 2">
    <name type="scientific">Diplocloster modestus</name>
    <dbReference type="NCBI Taxonomy" id="2850322"/>
    <lineage>
        <taxon>Bacteria</taxon>
        <taxon>Bacillati</taxon>
        <taxon>Bacillota</taxon>
        <taxon>Clostridia</taxon>
        <taxon>Lachnospirales</taxon>
        <taxon>Lachnospiraceae</taxon>
        <taxon>Diplocloster</taxon>
    </lineage>
</organism>